<keyword evidence="2" id="KW-1185">Reference proteome</keyword>
<gene>
    <name evidence="1" type="ORF">C3B55_00021</name>
</gene>
<name>A0ABX5R7W7_9PSED</name>
<proteinExistence type="predicted"/>
<sequence length="29" mass="3325">MHAFFIASLKHHIMGVVFYVEYAAGKKTQ</sequence>
<protein>
    <submittedName>
        <fullName evidence="1">Uncharacterized protein</fullName>
    </submittedName>
</protein>
<dbReference type="Proteomes" id="UP000288953">
    <property type="component" value="Chromosome"/>
</dbReference>
<dbReference type="EMBL" id="CP026512">
    <property type="protein sequence ID" value="QAX81396.1"/>
    <property type="molecule type" value="Genomic_DNA"/>
</dbReference>
<evidence type="ECO:0000313" key="2">
    <source>
        <dbReference type="Proteomes" id="UP000288953"/>
    </source>
</evidence>
<evidence type="ECO:0000313" key="1">
    <source>
        <dbReference type="EMBL" id="QAX81396.1"/>
    </source>
</evidence>
<accession>A0ABX5R7W7</accession>
<organism evidence="1 2">
    <name type="scientific">Candidatus Pseudomonas adelgestsugas</name>
    <dbReference type="NCBI Taxonomy" id="1302376"/>
    <lineage>
        <taxon>Bacteria</taxon>
        <taxon>Pseudomonadati</taxon>
        <taxon>Pseudomonadota</taxon>
        <taxon>Gammaproteobacteria</taxon>
        <taxon>Pseudomonadales</taxon>
        <taxon>Pseudomonadaceae</taxon>
        <taxon>Pseudomonas</taxon>
    </lineage>
</organism>
<reference evidence="1 2" key="1">
    <citation type="journal article" date="2018" name="Genome Biol. Evol.">
        <title>Partnering With a Pest: Genomes of Hemlock Woolly Adelgid Symbionts Reveal Atypical Nutritional Provisioning Patterns in Dual-Obligate Bacteria.</title>
        <authorList>
            <person name="Weglarz K.M."/>
            <person name="Havill N.P."/>
            <person name="Burke G.R."/>
            <person name="von Dohlen C.D."/>
        </authorList>
    </citation>
    <scope>NUCLEOTIDE SEQUENCE [LARGE SCALE GENOMIC DNA]</scope>
    <source>
        <strain evidence="1 2">HWA_ENA</strain>
    </source>
</reference>